<sequence length="354" mass="41309">MCIRLLRSRTEIRIIRERPRHISLWNAITGKFEQLEALKSNNTTFYSVNAVNELRGKRLIVANGFCAYWFLLTQFSHKMHPYIINVKKNEVTGFIEDVWIFEKTLKFKHTVFVQSESVIDAKWCYINSYRTNIAYGWHSFICIICTACSIVGIYRLKKLVCADYEESDDELSSLSFNLLYVLGFQENSQCERKFEGLIKYLGFQKIPRSLSLRLIILSSLVTGMLMTYVFSSTPISCLANKGHSISLTNLEDMVKKGTHSLCIRNDSTAYVYFTMIKIETKKIYKYNTNCCIRIFGDWKGLLNYAYLETSAVFLTIYHRIQHECNIVQLPNDYWSVRLAFRHARAAQHRKLIDS</sequence>
<keyword evidence="1" id="KW-0472">Membrane</keyword>
<protein>
    <submittedName>
        <fullName evidence="2">Uncharacterized protein</fullName>
    </submittedName>
</protein>
<evidence type="ECO:0000313" key="2">
    <source>
        <dbReference type="EMBL" id="KYN10106.1"/>
    </source>
</evidence>
<evidence type="ECO:0000256" key="1">
    <source>
        <dbReference type="SAM" id="Phobius"/>
    </source>
</evidence>
<reference evidence="2 3" key="1">
    <citation type="submission" date="2015-09" db="EMBL/GenBank/DDBJ databases">
        <title>Trachymyrmex cornetzi WGS genome.</title>
        <authorList>
            <person name="Nygaard S."/>
            <person name="Hu H."/>
            <person name="Boomsma J."/>
            <person name="Zhang G."/>
        </authorList>
    </citation>
    <scope>NUCLEOTIDE SEQUENCE [LARGE SCALE GENOMIC DNA]</scope>
    <source>
        <strain evidence="2">Tcor2-1</strain>
        <tissue evidence="2">Whole body</tissue>
    </source>
</reference>
<gene>
    <name evidence="2" type="ORF">ALC57_17796</name>
</gene>
<organism evidence="2 3">
    <name type="scientific">Trachymyrmex cornetzi</name>
    <dbReference type="NCBI Taxonomy" id="471704"/>
    <lineage>
        <taxon>Eukaryota</taxon>
        <taxon>Metazoa</taxon>
        <taxon>Ecdysozoa</taxon>
        <taxon>Arthropoda</taxon>
        <taxon>Hexapoda</taxon>
        <taxon>Insecta</taxon>
        <taxon>Pterygota</taxon>
        <taxon>Neoptera</taxon>
        <taxon>Endopterygota</taxon>
        <taxon>Hymenoptera</taxon>
        <taxon>Apocrita</taxon>
        <taxon>Aculeata</taxon>
        <taxon>Formicoidea</taxon>
        <taxon>Formicidae</taxon>
        <taxon>Myrmicinae</taxon>
        <taxon>Trachymyrmex</taxon>
    </lineage>
</organism>
<dbReference type="AlphaFoldDB" id="A0A195DB60"/>
<feature type="transmembrane region" description="Helical" evidence="1">
    <location>
        <begin position="210"/>
        <end position="230"/>
    </location>
</feature>
<name>A0A195DB60_9HYME</name>
<feature type="transmembrane region" description="Helical" evidence="1">
    <location>
        <begin position="135"/>
        <end position="154"/>
    </location>
</feature>
<feature type="transmembrane region" description="Helical" evidence="1">
    <location>
        <begin position="59"/>
        <end position="77"/>
    </location>
</feature>
<keyword evidence="1" id="KW-0812">Transmembrane</keyword>
<dbReference type="Proteomes" id="UP000078492">
    <property type="component" value="Unassembled WGS sequence"/>
</dbReference>
<keyword evidence="3" id="KW-1185">Reference proteome</keyword>
<accession>A0A195DB60</accession>
<proteinExistence type="predicted"/>
<evidence type="ECO:0000313" key="3">
    <source>
        <dbReference type="Proteomes" id="UP000078492"/>
    </source>
</evidence>
<dbReference type="STRING" id="471704.A0A195DB60"/>
<dbReference type="EMBL" id="KQ981042">
    <property type="protein sequence ID" value="KYN10106.1"/>
    <property type="molecule type" value="Genomic_DNA"/>
</dbReference>
<keyword evidence="1" id="KW-1133">Transmembrane helix</keyword>